<comment type="caution">
    <text evidence="1">The sequence shown here is derived from an EMBL/GenBank/DDBJ whole genome shotgun (WGS) entry which is preliminary data.</text>
</comment>
<gene>
    <name evidence="1" type="primary">Acey_s0023.g709</name>
    <name evidence="1" type="ORF">Y032_0023g709</name>
</gene>
<reference evidence="2" key="1">
    <citation type="journal article" date="2015" name="Nat. Genet.">
        <title>The genome and transcriptome of the zoonotic hookworm Ancylostoma ceylanicum identify infection-specific gene families.</title>
        <authorList>
            <person name="Schwarz E.M."/>
            <person name="Hu Y."/>
            <person name="Antoshechkin I."/>
            <person name="Miller M.M."/>
            <person name="Sternberg P.W."/>
            <person name="Aroian R.V."/>
        </authorList>
    </citation>
    <scope>NUCLEOTIDE SEQUENCE</scope>
    <source>
        <strain evidence="2">HY135</strain>
    </source>
</reference>
<name>A0A016UX40_9BILA</name>
<sequence>MSPKAEWGALYLFWDKKWAQAICYPIKTNPWAYESARFTEDYLYPIDFHLITFHDLLHLHFVLCLVKTPHLRQEMNTWMDELYWIAEWIETSGNGYIPAAFFLPRSNILDTAPGSAGSA</sequence>
<protein>
    <submittedName>
        <fullName evidence="1">Uncharacterized protein</fullName>
    </submittedName>
</protein>
<proteinExistence type="predicted"/>
<organism evidence="1 2">
    <name type="scientific">Ancylostoma ceylanicum</name>
    <dbReference type="NCBI Taxonomy" id="53326"/>
    <lineage>
        <taxon>Eukaryota</taxon>
        <taxon>Metazoa</taxon>
        <taxon>Ecdysozoa</taxon>
        <taxon>Nematoda</taxon>
        <taxon>Chromadorea</taxon>
        <taxon>Rhabditida</taxon>
        <taxon>Rhabditina</taxon>
        <taxon>Rhabditomorpha</taxon>
        <taxon>Strongyloidea</taxon>
        <taxon>Ancylostomatidae</taxon>
        <taxon>Ancylostomatinae</taxon>
        <taxon>Ancylostoma</taxon>
    </lineage>
</organism>
<dbReference type="Proteomes" id="UP000024635">
    <property type="component" value="Unassembled WGS sequence"/>
</dbReference>
<accession>A0A016UX40</accession>
<keyword evidence="2" id="KW-1185">Reference proteome</keyword>
<dbReference type="EMBL" id="JARK01001359">
    <property type="protein sequence ID" value="EYC19775.1"/>
    <property type="molecule type" value="Genomic_DNA"/>
</dbReference>
<evidence type="ECO:0000313" key="2">
    <source>
        <dbReference type="Proteomes" id="UP000024635"/>
    </source>
</evidence>
<evidence type="ECO:0000313" key="1">
    <source>
        <dbReference type="EMBL" id="EYC19775.1"/>
    </source>
</evidence>
<dbReference type="AlphaFoldDB" id="A0A016UX40"/>